<evidence type="ECO:0000313" key="2">
    <source>
        <dbReference type="Proteomes" id="UP000821865"/>
    </source>
</evidence>
<proteinExistence type="predicted"/>
<reference evidence="1" key="1">
    <citation type="submission" date="2020-05" db="EMBL/GenBank/DDBJ databases">
        <title>Large-scale comparative analyses of tick genomes elucidate their genetic diversity and vector capacities.</title>
        <authorList>
            <person name="Jia N."/>
            <person name="Wang J."/>
            <person name="Shi W."/>
            <person name="Du L."/>
            <person name="Sun Y."/>
            <person name="Zhan W."/>
            <person name="Jiang J."/>
            <person name="Wang Q."/>
            <person name="Zhang B."/>
            <person name="Ji P."/>
            <person name="Sakyi L.B."/>
            <person name="Cui X."/>
            <person name="Yuan T."/>
            <person name="Jiang B."/>
            <person name="Yang W."/>
            <person name="Lam T.T.-Y."/>
            <person name="Chang Q."/>
            <person name="Ding S."/>
            <person name="Wang X."/>
            <person name="Zhu J."/>
            <person name="Ruan X."/>
            <person name="Zhao L."/>
            <person name="Wei J."/>
            <person name="Que T."/>
            <person name="Du C."/>
            <person name="Cheng J."/>
            <person name="Dai P."/>
            <person name="Han X."/>
            <person name="Huang E."/>
            <person name="Gao Y."/>
            <person name="Liu J."/>
            <person name="Shao H."/>
            <person name="Ye R."/>
            <person name="Li L."/>
            <person name="Wei W."/>
            <person name="Wang X."/>
            <person name="Wang C."/>
            <person name="Yang T."/>
            <person name="Huo Q."/>
            <person name="Li W."/>
            <person name="Guo W."/>
            <person name="Chen H."/>
            <person name="Zhou L."/>
            <person name="Ni X."/>
            <person name="Tian J."/>
            <person name="Zhou Y."/>
            <person name="Sheng Y."/>
            <person name="Liu T."/>
            <person name="Pan Y."/>
            <person name="Xia L."/>
            <person name="Li J."/>
            <person name="Zhao F."/>
            <person name="Cao W."/>
        </authorList>
    </citation>
    <scope>NUCLEOTIDE SEQUENCE</scope>
    <source>
        <strain evidence="1">Dsil-2018</strain>
    </source>
</reference>
<protein>
    <submittedName>
        <fullName evidence="1">Uncharacterized protein</fullName>
    </submittedName>
</protein>
<organism evidence="1 2">
    <name type="scientific">Dermacentor silvarum</name>
    <name type="common">Tick</name>
    <dbReference type="NCBI Taxonomy" id="543639"/>
    <lineage>
        <taxon>Eukaryota</taxon>
        <taxon>Metazoa</taxon>
        <taxon>Ecdysozoa</taxon>
        <taxon>Arthropoda</taxon>
        <taxon>Chelicerata</taxon>
        <taxon>Arachnida</taxon>
        <taxon>Acari</taxon>
        <taxon>Parasitiformes</taxon>
        <taxon>Ixodida</taxon>
        <taxon>Ixodoidea</taxon>
        <taxon>Ixodidae</taxon>
        <taxon>Rhipicephalinae</taxon>
        <taxon>Dermacentor</taxon>
    </lineage>
</organism>
<accession>A0ACB8C9M1</accession>
<dbReference type="Proteomes" id="UP000821865">
    <property type="component" value="Chromosome 8"/>
</dbReference>
<keyword evidence="2" id="KW-1185">Reference proteome</keyword>
<name>A0ACB8C9M1_DERSI</name>
<sequence length="861" mass="93895">MRSPQSTSQRPETAEEPSSQEQDLSAIIGKTGPFHRTMLLYATSAMTVFSLHLLLYAVIEPESVDHWCQLPETPPNTTLEEWKRLNIPEESNGSFSRCFVYKEVTDVPRPSDNKTRETTPCATRFFNVSVGTMSIVQEWLNSSRWNTEPCTGTFTYCGFSVGVVVGNVIAYLIREWRTAQLVIMVPTTLLLTGFWLLPESPRWLITTLRIQQACGAVSLILRKNRTPPKSIRTIVKRLRSHPVGMLHQKGGISSPESVGKLSPRRKARAMEFECPEKSIGELLVIFVTQYQLSNTALCLTWFSCSVTFYGIAYDVSAQSTSNVSQFLVAAVAPLAAYVLISRRGRRDVLAWSLMSTSVCCILVALLPRDRTDRFLVILVAWFLINVAFTVVFLYATEIYPTIIRALGFNFGAAFGRLGSIIGPVFYDNSMMVRDFRRTVDLRSTYESRMVGFSVLSLSCVVSGFLVTKLPETKETHLPEKIKPEDNLFEFSPMWLPGSRRPNDTHEDANADTAIDSGIQMAAVLRFANMLGGITKFAVGNSRPSASERPAVSSAVEVQPSSFWSRKPSMARQKANSRDISAEPGAPIEQATIPTHNQLVAELSEPTPKESGRSTMHQEVEAFVVTGDQSSPTGVIHTASEPVLAATTQVSRIRDPLGNASGLVDGPPALVDKSKEPDGTAGERDFHVPGSNSAGHRTPGQLSTHLRSRSSSETAPCSTKNALVPTESAAIHAPDSMVLVPEPGARNLPPSSHASTIDRGIALAASPSCSPRSHGSPINLDSGITSGVESPASQADTSGFNAGTATPSKVSPGRTTHRHHPSSAVSSGLSLDTATPLYLTKEKHTNDASSKRNRKKHHRRKH</sequence>
<comment type="caution">
    <text evidence="1">The sequence shown here is derived from an EMBL/GenBank/DDBJ whole genome shotgun (WGS) entry which is preliminary data.</text>
</comment>
<gene>
    <name evidence="1" type="ORF">HPB49_013850</name>
</gene>
<dbReference type="EMBL" id="CM023477">
    <property type="protein sequence ID" value="KAH7937633.1"/>
    <property type="molecule type" value="Genomic_DNA"/>
</dbReference>
<evidence type="ECO:0000313" key="1">
    <source>
        <dbReference type="EMBL" id="KAH7937633.1"/>
    </source>
</evidence>